<protein>
    <recommendedName>
        <fullName evidence="8">VTT domain-containing protein</fullName>
    </recommendedName>
</protein>
<dbReference type="GO" id="GO:0005886">
    <property type="term" value="C:plasma membrane"/>
    <property type="evidence" value="ECO:0007669"/>
    <property type="project" value="UniProtKB-SubCell"/>
</dbReference>
<dbReference type="AlphaFoldDB" id="A0A9E2F263"/>
<feature type="transmembrane region" description="Helical" evidence="7">
    <location>
        <begin position="183"/>
        <end position="205"/>
    </location>
</feature>
<name>A0A9E2F263_PSYF1</name>
<feature type="transmembrane region" description="Helical" evidence="7">
    <location>
        <begin position="62"/>
        <end position="86"/>
    </location>
</feature>
<evidence type="ECO:0000313" key="9">
    <source>
        <dbReference type="EMBL" id="MBT9145347.1"/>
    </source>
</evidence>
<comment type="caution">
    <text evidence="9">The sequence shown here is derived from an EMBL/GenBank/DDBJ whole genome shotgun (WGS) entry which is preliminary data.</text>
</comment>
<dbReference type="EMBL" id="QLTW01000079">
    <property type="protein sequence ID" value="MBT9145347.1"/>
    <property type="molecule type" value="Genomic_DNA"/>
</dbReference>
<gene>
    <name evidence="9" type="ORF">DDT42_01218</name>
</gene>
<dbReference type="InterPro" id="IPR032816">
    <property type="entry name" value="VTT_dom"/>
</dbReference>
<feature type="transmembrane region" description="Helical" evidence="7">
    <location>
        <begin position="121"/>
        <end position="144"/>
    </location>
</feature>
<evidence type="ECO:0000256" key="6">
    <source>
        <dbReference type="ARBA" id="ARBA00023136"/>
    </source>
</evidence>
<evidence type="ECO:0000256" key="1">
    <source>
        <dbReference type="ARBA" id="ARBA00004651"/>
    </source>
</evidence>
<comment type="subcellular location">
    <subcellularLocation>
        <location evidence="1">Cell membrane</location>
        <topology evidence="1">Multi-pass membrane protein</topology>
    </subcellularLocation>
</comment>
<evidence type="ECO:0000256" key="4">
    <source>
        <dbReference type="ARBA" id="ARBA00022692"/>
    </source>
</evidence>
<organism evidence="9 10">
    <name type="scientific">Psychracetigena formicireducens</name>
    <dbReference type="NCBI Taxonomy" id="2986056"/>
    <lineage>
        <taxon>Bacteria</taxon>
        <taxon>Bacillati</taxon>
        <taxon>Candidatus Lithacetigenota</taxon>
        <taxon>Candidatus Psychracetigena</taxon>
    </lineage>
</organism>
<dbReference type="PANTHER" id="PTHR42709">
    <property type="entry name" value="ALKALINE PHOSPHATASE LIKE PROTEIN"/>
    <property type="match status" value="1"/>
</dbReference>
<feature type="transmembrane region" description="Helical" evidence="7">
    <location>
        <begin position="151"/>
        <end position="171"/>
    </location>
</feature>
<keyword evidence="6 7" id="KW-0472">Membrane</keyword>
<evidence type="ECO:0000256" key="5">
    <source>
        <dbReference type="ARBA" id="ARBA00022989"/>
    </source>
</evidence>
<sequence length="217" mass="23648">MIENLISQIQQILAQHGALGVFIATLLEEIIAPIPSPLVPLAAGFLLLPAEQTFFGIIWQGLFVIALPVAIGITLGSLLVYSLGYLGGKPSIEKSKKWVGLSWKDIERVESRLIQGRGDEIALFMLRALPIMPGVAISGFCGIVRYPIKTFIAITFFGAFVRAFGLGIIGWHVGEIYAIYSEAISAAGKNILIALIIVIVLFLAWRHFSKKSKDTLE</sequence>
<dbReference type="PANTHER" id="PTHR42709:SF6">
    <property type="entry name" value="UNDECAPRENYL PHOSPHATE TRANSPORTER A"/>
    <property type="match status" value="1"/>
</dbReference>
<proteinExistence type="inferred from homology"/>
<accession>A0A9E2F263</accession>
<evidence type="ECO:0000259" key="8">
    <source>
        <dbReference type="Pfam" id="PF09335"/>
    </source>
</evidence>
<evidence type="ECO:0000256" key="3">
    <source>
        <dbReference type="ARBA" id="ARBA00022475"/>
    </source>
</evidence>
<keyword evidence="4 7" id="KW-0812">Transmembrane</keyword>
<feature type="domain" description="VTT" evidence="8">
    <location>
        <begin position="54"/>
        <end position="171"/>
    </location>
</feature>
<keyword evidence="5 7" id="KW-1133">Transmembrane helix</keyword>
<evidence type="ECO:0000256" key="7">
    <source>
        <dbReference type="SAM" id="Phobius"/>
    </source>
</evidence>
<dbReference type="InterPro" id="IPR051311">
    <property type="entry name" value="DedA_domain"/>
</dbReference>
<keyword evidence="3" id="KW-1003">Cell membrane</keyword>
<evidence type="ECO:0000256" key="2">
    <source>
        <dbReference type="ARBA" id="ARBA00010792"/>
    </source>
</evidence>
<evidence type="ECO:0000313" key="10">
    <source>
        <dbReference type="Proteomes" id="UP000811545"/>
    </source>
</evidence>
<dbReference type="Proteomes" id="UP000811545">
    <property type="component" value="Unassembled WGS sequence"/>
</dbReference>
<comment type="similarity">
    <text evidence="2">Belongs to the DedA family.</text>
</comment>
<dbReference type="Pfam" id="PF09335">
    <property type="entry name" value="VTT_dom"/>
    <property type="match status" value="1"/>
</dbReference>
<reference evidence="9 10" key="1">
    <citation type="journal article" date="2021" name="bioRxiv">
        <title>Unique metabolic strategies in Hadean analogues reveal hints for primordial physiology.</title>
        <authorList>
            <person name="Nobu M.K."/>
            <person name="Nakai R."/>
            <person name="Tamazawa S."/>
            <person name="Mori H."/>
            <person name="Toyoda A."/>
            <person name="Ijiri A."/>
            <person name="Suzuki S."/>
            <person name="Kurokawa K."/>
            <person name="Kamagata Y."/>
            <person name="Tamaki H."/>
        </authorList>
    </citation>
    <scope>NUCLEOTIDE SEQUENCE [LARGE SCALE GENOMIC DNA]</scope>
    <source>
        <strain evidence="9">BS525</strain>
    </source>
</reference>